<evidence type="ECO:0000313" key="6">
    <source>
        <dbReference type="Proteomes" id="UP000182350"/>
    </source>
</evidence>
<dbReference type="EMBL" id="FPJW01000010">
    <property type="protein sequence ID" value="SFX70030.1"/>
    <property type="molecule type" value="Genomic_DNA"/>
</dbReference>
<reference evidence="5 6" key="1">
    <citation type="submission" date="2016-11" db="EMBL/GenBank/DDBJ databases">
        <authorList>
            <person name="Jaros S."/>
            <person name="Januszkiewicz K."/>
            <person name="Wedrychowicz H."/>
        </authorList>
    </citation>
    <scope>NUCLEOTIDE SEQUENCE [LARGE SCALE GENOMIC DNA]</scope>
    <source>
        <strain evidence="5 6">DSM 21637</strain>
    </source>
</reference>
<organism evidence="5 6">
    <name type="scientific">Marinospirillum alkaliphilum DSM 21637</name>
    <dbReference type="NCBI Taxonomy" id="1122209"/>
    <lineage>
        <taxon>Bacteria</taxon>
        <taxon>Pseudomonadati</taxon>
        <taxon>Pseudomonadota</taxon>
        <taxon>Gammaproteobacteria</taxon>
        <taxon>Oceanospirillales</taxon>
        <taxon>Oceanospirillaceae</taxon>
        <taxon>Marinospirillum</taxon>
    </lineage>
</organism>
<dbReference type="Pfam" id="PF25873">
    <property type="entry name" value="WHD_MalT"/>
    <property type="match status" value="1"/>
</dbReference>
<dbReference type="SUPFAM" id="SSF52540">
    <property type="entry name" value="P-loop containing nucleoside triphosphate hydrolases"/>
    <property type="match status" value="1"/>
</dbReference>
<dbReference type="CDD" id="cd06170">
    <property type="entry name" value="LuxR_C_like"/>
    <property type="match status" value="1"/>
</dbReference>
<keyword evidence="3" id="KW-0804">Transcription</keyword>
<keyword evidence="2" id="KW-0238">DNA-binding</keyword>
<dbReference type="PANTHER" id="PTHR44688:SF16">
    <property type="entry name" value="DNA-BINDING TRANSCRIPTIONAL ACTIVATOR DEVR_DOSR"/>
    <property type="match status" value="1"/>
</dbReference>
<dbReference type="PRINTS" id="PR00038">
    <property type="entry name" value="HTHLUXR"/>
</dbReference>
<evidence type="ECO:0000256" key="2">
    <source>
        <dbReference type="ARBA" id="ARBA00023125"/>
    </source>
</evidence>
<dbReference type="Pfam" id="PF00196">
    <property type="entry name" value="GerE"/>
    <property type="match status" value="1"/>
</dbReference>
<dbReference type="AlphaFoldDB" id="A0A1K1Z7F0"/>
<keyword evidence="6" id="KW-1185">Reference proteome</keyword>
<gene>
    <name evidence="5" type="ORF">SAMN02745752_02576</name>
</gene>
<dbReference type="SUPFAM" id="SSF46894">
    <property type="entry name" value="C-terminal effector domain of the bipartite response regulators"/>
    <property type="match status" value="1"/>
</dbReference>
<dbReference type="InterPro" id="IPR011990">
    <property type="entry name" value="TPR-like_helical_dom_sf"/>
</dbReference>
<feature type="domain" description="HTH luxR-type" evidence="4">
    <location>
        <begin position="814"/>
        <end position="879"/>
    </location>
</feature>
<dbReference type="Gene3D" id="1.25.40.10">
    <property type="entry name" value="Tetratricopeptide repeat domain"/>
    <property type="match status" value="1"/>
</dbReference>
<dbReference type="STRING" id="1122209.SAMN02745752_02576"/>
<accession>A0A1K1Z7F0</accession>
<evidence type="ECO:0000256" key="1">
    <source>
        <dbReference type="ARBA" id="ARBA00023015"/>
    </source>
</evidence>
<dbReference type="Proteomes" id="UP000182350">
    <property type="component" value="Unassembled WGS sequence"/>
</dbReference>
<dbReference type="PANTHER" id="PTHR44688">
    <property type="entry name" value="DNA-BINDING TRANSCRIPTIONAL ACTIVATOR DEVR_DOSR"/>
    <property type="match status" value="1"/>
</dbReference>
<dbReference type="InterPro" id="IPR041617">
    <property type="entry name" value="TPR_MalT"/>
</dbReference>
<dbReference type="RefSeq" id="WP_072326905.1">
    <property type="nucleotide sequence ID" value="NZ_FPJW01000010.1"/>
</dbReference>
<dbReference type="GO" id="GO:0006355">
    <property type="term" value="P:regulation of DNA-templated transcription"/>
    <property type="evidence" value="ECO:0007669"/>
    <property type="project" value="InterPro"/>
</dbReference>
<dbReference type="GO" id="GO:0003677">
    <property type="term" value="F:DNA binding"/>
    <property type="evidence" value="ECO:0007669"/>
    <property type="project" value="UniProtKB-KW"/>
</dbReference>
<dbReference type="OrthoDB" id="1123107at2"/>
<proteinExistence type="predicted"/>
<keyword evidence="1" id="KW-0805">Transcription regulation</keyword>
<dbReference type="InterPro" id="IPR036388">
    <property type="entry name" value="WH-like_DNA-bd_sf"/>
</dbReference>
<name>A0A1K1Z7F0_9GAMM</name>
<protein>
    <submittedName>
        <fullName evidence="5">Regulatory protein, luxR family</fullName>
    </submittedName>
</protein>
<dbReference type="Gene3D" id="3.40.50.300">
    <property type="entry name" value="P-loop containing nucleotide triphosphate hydrolases"/>
    <property type="match status" value="1"/>
</dbReference>
<dbReference type="InterPro" id="IPR016032">
    <property type="entry name" value="Sig_transdc_resp-reg_C-effctor"/>
</dbReference>
<dbReference type="InterPro" id="IPR027417">
    <property type="entry name" value="P-loop_NTPase"/>
</dbReference>
<evidence type="ECO:0000256" key="3">
    <source>
        <dbReference type="ARBA" id="ARBA00023163"/>
    </source>
</evidence>
<dbReference type="PROSITE" id="PS00622">
    <property type="entry name" value="HTH_LUXR_1"/>
    <property type="match status" value="1"/>
</dbReference>
<evidence type="ECO:0000313" key="5">
    <source>
        <dbReference type="EMBL" id="SFX70030.1"/>
    </source>
</evidence>
<dbReference type="InterPro" id="IPR059106">
    <property type="entry name" value="WHD_MalT"/>
</dbReference>
<dbReference type="Pfam" id="PF17874">
    <property type="entry name" value="TPR_MalT"/>
    <property type="match status" value="1"/>
</dbReference>
<dbReference type="Gene3D" id="1.10.10.10">
    <property type="entry name" value="Winged helix-like DNA-binding domain superfamily/Winged helix DNA-binding domain"/>
    <property type="match status" value="1"/>
</dbReference>
<dbReference type="PROSITE" id="PS50043">
    <property type="entry name" value="HTH_LUXR_2"/>
    <property type="match status" value="1"/>
</dbReference>
<dbReference type="SMART" id="SM00421">
    <property type="entry name" value="HTH_LUXR"/>
    <property type="match status" value="1"/>
</dbReference>
<dbReference type="InterPro" id="IPR000792">
    <property type="entry name" value="Tscrpt_reg_LuxR_C"/>
</dbReference>
<sequence>MSSVTDAQGKDPASLALLPFRFEPPLMPAHTLVREHLLSLLEQQANKRLILLLAPAGGGKTLLLSQWMHSKRVPCCWFSLQPAPVRPEQLLTGLVLGLRQLPDAPERLGQALLDQIQLMPVQSAASFSAETLLSQLLPELTPWLPESCHLILDGVEQLDASSTPLLQLLIEGLPSGISLVLASRQPLPFSIHHHQLQEQVCCISHQQLAFSADEINQLFSQLNKRLQLPDINDLYQQTRGWPAAIRLVSQTGDFSLLDHWLQQEVLLHLPPEQQHLLAWLSVLPPVSADLLKELVTDAQPDQLENLHHSGLLLCLQDADQAPRYTLHPLLLKCRSLVQYLPHQSINSQFHQRAAHALERHGWFYAATQQAFLAGEPQLLAKLMEQLACWLLQGRSAHEYLQWKTLLGPEQLQQSPQLTLACCWAQLLNGQFEGLESLLNTLPDRLSTERNLLHCWQQALPGQTTDALNQTQNHLLALYPQLQQSLPEIRVQALHLITRLKLIKGQLKAARGFNREAMMLAHRARSPELEYLLVADHACIEISKGHLQLADHLLQQARRQPCQQPIPQGYLLLLQGYVYWLQGKCDLAATHLQQSLSLLQPANDLHLISCQLVLSLNARAQGLHEAAFDWINEAERTLHLQHPASSAWQPMITALKASLWLDQGKSELALTWLQQLVNQPQPQPLLQLPLQQQLLQLLHARALLAHRRYPQALEQLTTLQQQATEYPAAGLFILTHKAQALKHNRQTSEALSCLREALQLAMQEDFCMPFMGADASLQELLQQLREQLTTGSDLQAFAQRLLDQIHQRRSTPADPTRPVEALSSREEKVLLLVAEGLQNKEIAERLFISLHTVKTHLRHILHKLDVRSRTQAVSRARELRLL</sequence>
<evidence type="ECO:0000259" key="4">
    <source>
        <dbReference type="PROSITE" id="PS50043"/>
    </source>
</evidence>
<dbReference type="SUPFAM" id="SSF48452">
    <property type="entry name" value="TPR-like"/>
    <property type="match status" value="1"/>
</dbReference>